<evidence type="ECO:0000313" key="7">
    <source>
        <dbReference type="EMBL" id="PTW60952.1"/>
    </source>
</evidence>
<comment type="similarity">
    <text evidence="1">Belongs to the ABC transporter superfamily.</text>
</comment>
<dbReference type="PANTHER" id="PTHR46743">
    <property type="entry name" value="TEICHOIC ACIDS EXPORT ATP-BINDING PROTEIN TAGH"/>
    <property type="match status" value="1"/>
</dbReference>
<dbReference type="RefSeq" id="WP_245926760.1">
    <property type="nucleotide sequence ID" value="NZ_QAYG01000003.1"/>
</dbReference>
<evidence type="ECO:0000259" key="6">
    <source>
        <dbReference type="PROSITE" id="PS50893"/>
    </source>
</evidence>
<dbReference type="SMART" id="SM00382">
    <property type="entry name" value="AAA"/>
    <property type="match status" value="1"/>
</dbReference>
<dbReference type="PROSITE" id="PS50893">
    <property type="entry name" value="ABC_TRANSPORTER_2"/>
    <property type="match status" value="1"/>
</dbReference>
<organism evidence="7 8">
    <name type="scientific">Breoghania corrubedonensis</name>
    <dbReference type="NCBI Taxonomy" id="665038"/>
    <lineage>
        <taxon>Bacteria</taxon>
        <taxon>Pseudomonadati</taxon>
        <taxon>Pseudomonadota</taxon>
        <taxon>Alphaproteobacteria</taxon>
        <taxon>Hyphomicrobiales</taxon>
        <taxon>Stappiaceae</taxon>
        <taxon>Breoghania</taxon>
    </lineage>
</organism>
<reference evidence="7 8" key="1">
    <citation type="submission" date="2018-04" db="EMBL/GenBank/DDBJ databases">
        <title>Genomic Encyclopedia of Archaeal and Bacterial Type Strains, Phase II (KMG-II): from individual species to whole genera.</title>
        <authorList>
            <person name="Goeker M."/>
        </authorList>
    </citation>
    <scope>NUCLEOTIDE SEQUENCE [LARGE SCALE GENOMIC DNA]</scope>
    <source>
        <strain evidence="7 8">DSM 23382</strain>
    </source>
</reference>
<evidence type="ECO:0000256" key="1">
    <source>
        <dbReference type="ARBA" id="ARBA00005417"/>
    </source>
</evidence>
<dbReference type="InterPro" id="IPR050683">
    <property type="entry name" value="Bact_Polysacc_Export_ATP-bd"/>
</dbReference>
<dbReference type="GO" id="GO:0016020">
    <property type="term" value="C:membrane"/>
    <property type="evidence" value="ECO:0007669"/>
    <property type="project" value="InterPro"/>
</dbReference>
<dbReference type="AlphaFoldDB" id="A0A2T5VB22"/>
<keyword evidence="2" id="KW-0813">Transport</keyword>
<proteinExistence type="inferred from homology"/>
<dbReference type="GO" id="GO:0016887">
    <property type="term" value="F:ATP hydrolysis activity"/>
    <property type="evidence" value="ECO:0007669"/>
    <property type="project" value="InterPro"/>
</dbReference>
<keyword evidence="8" id="KW-1185">Reference proteome</keyword>
<dbReference type="PROSITE" id="PS00211">
    <property type="entry name" value="ABC_TRANSPORTER_1"/>
    <property type="match status" value="1"/>
</dbReference>
<sequence length="267" mass="29466">MNTRQASQNGYPSGGSIRPGKSRGGSFLKRVTSTLIDARASAWTNHGEPERHLRFSNVTKLYATKHGHRRVIDQLSLDFPRGRNIAILGKNGAGKSTLMRMIAGSEAPSSGKITRETRISWPLGLGVGVHPALSALENCRFVARIYNADPREVIDSVEEFADVGAYFHMPVRTLSSGMRARVNFGLSMAIQFDCYLIDELTAVGDRKFQEKCREAFAERLSSADVIMVSHQASTVKSYCEMAAVLQDGKIRFYDSLEEATEIYQGLA</sequence>
<dbReference type="Proteomes" id="UP000244081">
    <property type="component" value="Unassembled WGS sequence"/>
</dbReference>
<name>A0A2T5VB22_9HYPH</name>
<protein>
    <submittedName>
        <fullName evidence="7">Capsular polysaccharide transport system ATP-binding protein</fullName>
    </submittedName>
</protein>
<evidence type="ECO:0000256" key="4">
    <source>
        <dbReference type="ARBA" id="ARBA00022840"/>
    </source>
</evidence>
<evidence type="ECO:0000256" key="2">
    <source>
        <dbReference type="ARBA" id="ARBA00022448"/>
    </source>
</evidence>
<dbReference type="PANTHER" id="PTHR46743:SF2">
    <property type="entry name" value="TEICHOIC ACIDS EXPORT ATP-BINDING PROTEIN TAGH"/>
    <property type="match status" value="1"/>
</dbReference>
<dbReference type="GO" id="GO:0005524">
    <property type="term" value="F:ATP binding"/>
    <property type="evidence" value="ECO:0007669"/>
    <property type="project" value="UniProtKB-KW"/>
</dbReference>
<dbReference type="InterPro" id="IPR003593">
    <property type="entry name" value="AAA+_ATPase"/>
</dbReference>
<evidence type="ECO:0000256" key="3">
    <source>
        <dbReference type="ARBA" id="ARBA00022741"/>
    </source>
</evidence>
<feature type="domain" description="ABC transporter" evidence="6">
    <location>
        <begin position="53"/>
        <end position="267"/>
    </location>
</feature>
<dbReference type="InterPro" id="IPR003439">
    <property type="entry name" value="ABC_transporter-like_ATP-bd"/>
</dbReference>
<feature type="region of interest" description="Disordered" evidence="5">
    <location>
        <begin position="1"/>
        <end position="24"/>
    </location>
</feature>
<accession>A0A2T5VB22</accession>
<dbReference type="InterPro" id="IPR017871">
    <property type="entry name" value="ABC_transporter-like_CS"/>
</dbReference>
<dbReference type="Pfam" id="PF00005">
    <property type="entry name" value="ABC_tran"/>
    <property type="match status" value="1"/>
</dbReference>
<keyword evidence="3" id="KW-0547">Nucleotide-binding</keyword>
<dbReference type="InterPro" id="IPR015860">
    <property type="entry name" value="ABC_transpr_TagH-like"/>
</dbReference>
<dbReference type="GO" id="GO:0140359">
    <property type="term" value="F:ABC-type transporter activity"/>
    <property type="evidence" value="ECO:0007669"/>
    <property type="project" value="InterPro"/>
</dbReference>
<comment type="caution">
    <text evidence="7">The sequence shown here is derived from an EMBL/GenBank/DDBJ whole genome shotgun (WGS) entry which is preliminary data.</text>
</comment>
<gene>
    <name evidence="7" type="ORF">C8N35_103133</name>
</gene>
<dbReference type="EMBL" id="QAYG01000003">
    <property type="protein sequence ID" value="PTW60952.1"/>
    <property type="molecule type" value="Genomic_DNA"/>
</dbReference>
<dbReference type="InterPro" id="IPR027417">
    <property type="entry name" value="P-loop_NTPase"/>
</dbReference>
<evidence type="ECO:0000313" key="8">
    <source>
        <dbReference type="Proteomes" id="UP000244081"/>
    </source>
</evidence>
<keyword evidence="4 7" id="KW-0067">ATP-binding</keyword>
<evidence type="ECO:0000256" key="5">
    <source>
        <dbReference type="SAM" id="MobiDB-lite"/>
    </source>
</evidence>
<dbReference type="Gene3D" id="3.40.50.300">
    <property type="entry name" value="P-loop containing nucleotide triphosphate hydrolases"/>
    <property type="match status" value="1"/>
</dbReference>
<dbReference type="CDD" id="cd03220">
    <property type="entry name" value="ABC_KpsT_Wzt"/>
    <property type="match status" value="1"/>
</dbReference>
<dbReference type="SUPFAM" id="SSF52540">
    <property type="entry name" value="P-loop containing nucleoside triphosphate hydrolases"/>
    <property type="match status" value="1"/>
</dbReference>
<feature type="compositionally biased region" description="Polar residues" evidence="5">
    <location>
        <begin position="1"/>
        <end position="11"/>
    </location>
</feature>